<dbReference type="CDD" id="cd00267">
    <property type="entry name" value="ABC_ATPase"/>
    <property type="match status" value="1"/>
</dbReference>
<dbReference type="EMBL" id="CVRY01000004">
    <property type="protein sequence ID" value="CRL63230.1"/>
    <property type="molecule type" value="Genomic_DNA"/>
</dbReference>
<dbReference type="InterPro" id="IPR027417">
    <property type="entry name" value="P-loop_NTPase"/>
</dbReference>
<dbReference type="PANTHER" id="PTHR32182">
    <property type="entry name" value="DNA REPLICATION AND REPAIR PROTEIN RECF"/>
    <property type="match status" value="1"/>
</dbReference>
<name>A0A0G4QBK1_9GAMM</name>
<dbReference type="Proteomes" id="UP000183920">
    <property type="component" value="Unassembled WGS sequence"/>
</dbReference>
<dbReference type="InterPro" id="IPR053498">
    <property type="entry name" value="Retron_ATPase"/>
</dbReference>
<evidence type="ECO:0000313" key="3">
    <source>
        <dbReference type="Proteomes" id="UP000183920"/>
    </source>
</evidence>
<evidence type="ECO:0000259" key="1">
    <source>
        <dbReference type="Pfam" id="PF13175"/>
    </source>
</evidence>
<reference evidence="3" key="1">
    <citation type="submission" date="2015-06" db="EMBL/GenBank/DDBJ databases">
        <authorList>
            <person name="Urmite Genomes"/>
        </authorList>
    </citation>
    <scope>NUCLEOTIDE SEQUENCE [LARGE SCALE GENOMIC DNA]</scope>
    <source>
        <strain evidence="3">CSUR P1867</strain>
    </source>
</reference>
<dbReference type="InterPro" id="IPR041685">
    <property type="entry name" value="AAA_GajA/Old/RecF-like"/>
</dbReference>
<dbReference type="GO" id="GO:0000731">
    <property type="term" value="P:DNA synthesis involved in DNA repair"/>
    <property type="evidence" value="ECO:0007669"/>
    <property type="project" value="TreeGrafter"/>
</dbReference>
<proteinExistence type="predicted"/>
<dbReference type="PANTHER" id="PTHR32182:SF23">
    <property type="entry name" value="ATP BINDING PROTEIN"/>
    <property type="match status" value="1"/>
</dbReference>
<dbReference type="AlphaFoldDB" id="A0A0G4QBK1"/>
<dbReference type="Pfam" id="PF13175">
    <property type="entry name" value="AAA_15"/>
    <property type="match status" value="1"/>
</dbReference>
<dbReference type="SUPFAM" id="SSF52540">
    <property type="entry name" value="P-loop containing nucleoside triphosphate hydrolases"/>
    <property type="match status" value="1"/>
</dbReference>
<sequence>MRDRKRNAKSGNLLASFALYLECAQSPSDEKREQAEQWFNDCWHYLQDSNENKSVGFTPKNKFYLRSITLDDFRCFSYLDIQFESDLTVIIGNNGQGKSSILLAIAKTLSWFSANILKEDSPGQRFSEITDIKNDSNKKYTDVITQFYFGQGLKNISARLSRSALGKAERREGEVKAIKAVADIWRVINDKKTVNLPNFQFFSVERSQPLGRLPKDSSGQREARFDAYNHALAGGGRIDHFIEWFITLHKKTADHSASSIDELTQHVTDLRLSIESGLSSLRPLLEKAEEQLQYLLLQSRDEIKKLNITQKEMVVKAICNTVPSISNLWVETLSGSDLIKITNDNEDVTIEQLSDGQRIFLVLVADIARRMVMLNPLLANPLEGQGIILIDEIELHLHPKWQQSVIQNLRSTFPNIQFIITTHSPVVLSTVDKRCIRMFSGNKTLIKPEFQTQGVINSDILEQIMGVFATPPQIPQSHWVSEFDELIEKNGFEDNKFAKDLYEKIKDHFGENSVELKKCDSLIRIRKMKQRVLNKNLGKGN</sequence>
<evidence type="ECO:0000313" key="2">
    <source>
        <dbReference type="EMBL" id="CRL63230.1"/>
    </source>
</evidence>
<dbReference type="GO" id="GO:0006302">
    <property type="term" value="P:double-strand break repair"/>
    <property type="evidence" value="ECO:0007669"/>
    <property type="project" value="TreeGrafter"/>
</dbReference>
<organism evidence="2 3">
    <name type="scientific">Proteus penneri</name>
    <dbReference type="NCBI Taxonomy" id="102862"/>
    <lineage>
        <taxon>Bacteria</taxon>
        <taxon>Pseudomonadati</taxon>
        <taxon>Pseudomonadota</taxon>
        <taxon>Gammaproteobacteria</taxon>
        <taxon>Enterobacterales</taxon>
        <taxon>Morganellaceae</taxon>
        <taxon>Proteus</taxon>
    </lineage>
</organism>
<dbReference type="Gene3D" id="3.40.50.300">
    <property type="entry name" value="P-loop containing nucleotide triphosphate hydrolases"/>
    <property type="match status" value="1"/>
</dbReference>
<protein>
    <submittedName>
        <fullName evidence="2">Recombination protein F</fullName>
    </submittedName>
</protein>
<gene>
    <name evidence="2" type="ORF">BN1804_02400</name>
</gene>
<feature type="domain" description="Endonuclease GajA/Old nuclease/RecF-like AAA" evidence="1">
    <location>
        <begin position="65"/>
        <end position="426"/>
    </location>
</feature>
<dbReference type="RefSeq" id="WP_072064218.1">
    <property type="nucleotide sequence ID" value="NZ_CVRY01000004.1"/>
</dbReference>
<dbReference type="NCBIfam" id="NF041760">
    <property type="entry name" value="PtuA"/>
    <property type="match status" value="1"/>
</dbReference>
<accession>A0A0G4QBK1</accession>